<sequence length="179" mass="19076">MIAKRINAAAGVIARAMETRQTAAGIAVALSAAGMLQSPETAAEAERLRTQVTKLEQQVANAGALHIPHADSRHCQHDGGQWPCPTVSALGEASSASLWKRVTDALNALVATGIPVHVEPDGHISNPSGAEHIEWSRAAGRWRLVHDDETDETLLTAEQAEARRLDYRARMRAAGGDLP</sequence>
<dbReference type="RefSeq" id="WP_131122783.1">
    <property type="nucleotide sequence ID" value="NZ_SIXH01000054.1"/>
</dbReference>
<reference evidence="1 2" key="1">
    <citation type="submission" date="2019-02" db="EMBL/GenBank/DDBJ databases">
        <title>Draft Genome Sequence of Streptomyces sp. AM-2504, identified by 16S rRNA comparative analysis as a Streptomyces Kasugaensis strain.</title>
        <authorList>
            <person name="Napolioni V."/>
            <person name="Giuliodori A.M."/>
            <person name="Spurio R."/>
            <person name="Fabbretti A."/>
        </authorList>
    </citation>
    <scope>NUCLEOTIDE SEQUENCE [LARGE SCALE GENOMIC DNA]</scope>
    <source>
        <strain evidence="1 2">AM-2504</strain>
    </source>
</reference>
<dbReference type="AlphaFoldDB" id="A0A4Q9HXQ6"/>
<evidence type="ECO:0000313" key="2">
    <source>
        <dbReference type="Proteomes" id="UP000292452"/>
    </source>
</evidence>
<name>A0A4Q9HXQ6_STRKA</name>
<comment type="caution">
    <text evidence="1">The sequence shown here is derived from an EMBL/GenBank/DDBJ whole genome shotgun (WGS) entry which is preliminary data.</text>
</comment>
<accession>A0A4Q9HXQ6</accession>
<dbReference type="Proteomes" id="UP000292452">
    <property type="component" value="Unassembled WGS sequence"/>
</dbReference>
<protein>
    <submittedName>
        <fullName evidence="1">Uncharacterized protein</fullName>
    </submittedName>
</protein>
<gene>
    <name evidence="1" type="ORF">EYS09_08680</name>
</gene>
<evidence type="ECO:0000313" key="1">
    <source>
        <dbReference type="EMBL" id="TBO60054.1"/>
    </source>
</evidence>
<keyword evidence="2" id="KW-1185">Reference proteome</keyword>
<proteinExistence type="predicted"/>
<organism evidence="1 2">
    <name type="scientific">Streptomyces kasugaensis</name>
    <dbReference type="NCBI Taxonomy" id="1946"/>
    <lineage>
        <taxon>Bacteria</taxon>
        <taxon>Bacillati</taxon>
        <taxon>Actinomycetota</taxon>
        <taxon>Actinomycetes</taxon>
        <taxon>Kitasatosporales</taxon>
        <taxon>Streptomycetaceae</taxon>
        <taxon>Streptomyces</taxon>
    </lineage>
</organism>
<dbReference type="EMBL" id="SIXH01000054">
    <property type="protein sequence ID" value="TBO60054.1"/>
    <property type="molecule type" value="Genomic_DNA"/>
</dbReference>